<sequence>MSSGQHCKTIRYIAPTEAYALAPSILSEIGWTTRTVADAECFDELEREYYLRKAALLDRIALLDEPDLFSDDDVTETALAAALMLLDIDRPHLAAHLAAEGEKDPRGYVRQQYDRQAVCVCDDPGEGPCFLHPDR</sequence>
<dbReference type="Proteomes" id="UP000324015">
    <property type="component" value="Chromosome"/>
</dbReference>
<dbReference type="AlphaFoldDB" id="A0A5P2CQ06"/>
<name>A0A5P2CQ06_STRVZ</name>
<dbReference type="EMBL" id="CP029191">
    <property type="protein sequence ID" value="QES43838.1"/>
    <property type="molecule type" value="Genomic_DNA"/>
</dbReference>
<organism evidence="1 2">
    <name type="scientific">Streptomyces venezuelae</name>
    <dbReference type="NCBI Taxonomy" id="54571"/>
    <lineage>
        <taxon>Bacteria</taxon>
        <taxon>Bacillati</taxon>
        <taxon>Actinomycetota</taxon>
        <taxon>Actinomycetes</taxon>
        <taxon>Kitasatosporales</taxon>
        <taxon>Streptomycetaceae</taxon>
        <taxon>Streptomyces</taxon>
    </lineage>
</organism>
<evidence type="ECO:0000313" key="1">
    <source>
        <dbReference type="EMBL" id="QES43838.1"/>
    </source>
</evidence>
<reference evidence="1 2" key="1">
    <citation type="submission" date="2018-05" db="EMBL/GenBank/DDBJ databases">
        <title>Streptomyces venezuelae.</title>
        <authorList>
            <person name="Kim W."/>
            <person name="Lee N."/>
            <person name="Cho B.-K."/>
        </authorList>
    </citation>
    <scope>NUCLEOTIDE SEQUENCE [LARGE SCALE GENOMIC DNA]</scope>
    <source>
        <strain evidence="1 2">ATCC 14585</strain>
    </source>
</reference>
<accession>A0A5P2CQ06</accession>
<proteinExistence type="predicted"/>
<evidence type="ECO:0000313" key="2">
    <source>
        <dbReference type="Proteomes" id="UP000324015"/>
    </source>
</evidence>
<dbReference type="RefSeq" id="WP_150186218.1">
    <property type="nucleotide sequence ID" value="NZ_CP029191.1"/>
</dbReference>
<gene>
    <name evidence="1" type="ORF">DEJ49_25140</name>
</gene>
<protein>
    <submittedName>
        <fullName evidence="1">Uncharacterized protein</fullName>
    </submittedName>
</protein>